<dbReference type="KEGG" id="vg:77931345"/>
<protein>
    <submittedName>
        <fullName evidence="2">Uncharacterized protein</fullName>
    </submittedName>
</protein>
<evidence type="ECO:0000313" key="3">
    <source>
        <dbReference type="Proteomes" id="UP000316735"/>
    </source>
</evidence>
<reference evidence="2 3" key="1">
    <citation type="submission" date="2019-05" db="EMBL/GenBank/DDBJ databases">
        <authorList>
            <person name="Derk J.T."/>
            <person name="Gurtovaia V."/>
            <person name="Hoskins I.B.W."/>
            <person name="Meyer D.A."/>
            <person name="Wheatley K.M."/>
            <person name="Pape-Zambito D.A."/>
            <person name="Garlena R.A."/>
            <person name="Russell D.A."/>
            <person name="Pope W.H."/>
            <person name="Jacobs-Sera D."/>
            <person name="Hatfull G.F."/>
        </authorList>
    </citation>
    <scope>NUCLEOTIDE SEQUENCE [LARGE SCALE GENOMIC DNA]</scope>
</reference>
<dbReference type="GeneID" id="77931345"/>
<feature type="region of interest" description="Disordered" evidence="1">
    <location>
        <begin position="83"/>
        <end position="106"/>
    </location>
</feature>
<dbReference type="RefSeq" id="YP_010655483.1">
    <property type="nucleotide sequence ID" value="NC_070828.1"/>
</dbReference>
<proteinExistence type="predicted"/>
<evidence type="ECO:0000256" key="1">
    <source>
        <dbReference type="SAM" id="MobiDB-lite"/>
    </source>
</evidence>
<organism evidence="2 3">
    <name type="scientific">Streptomyces phage Dubu</name>
    <dbReference type="NCBI Taxonomy" id="2591226"/>
    <lineage>
        <taxon>Viruses</taxon>
        <taxon>Duplodnaviria</taxon>
        <taxon>Heunggongvirae</taxon>
        <taxon>Uroviricota</taxon>
        <taxon>Caudoviricetes</taxon>
        <taxon>Dubuvirus</taxon>
        <taxon>Dubuvirus dubu</taxon>
    </lineage>
</organism>
<evidence type="ECO:0000313" key="2">
    <source>
        <dbReference type="EMBL" id="QDH92144.1"/>
    </source>
</evidence>
<dbReference type="Proteomes" id="UP000316735">
    <property type="component" value="Segment"/>
</dbReference>
<name>A0A514DEU8_9CAUD</name>
<dbReference type="EMBL" id="MK937595">
    <property type="protein sequence ID" value="QDH92144.1"/>
    <property type="molecule type" value="Genomic_DNA"/>
</dbReference>
<feature type="compositionally biased region" description="Gly residues" evidence="1">
    <location>
        <begin position="96"/>
        <end position="106"/>
    </location>
</feature>
<gene>
    <name evidence="2" type="primary">39</name>
    <name evidence="2" type="ORF">SEA_DUBU_39</name>
</gene>
<sequence length="106" mass="11578">MNGTATQISVQEFLHTSTQGFYLVEGRERIATARRTDRGDWRLVWNVGQGSPILGGSALSVMRQALDAWPTVKATVRPEDRRTVHASASVATVGIPMGGQPGFKRR</sequence>
<accession>A0A514DEU8</accession>
<keyword evidence="3" id="KW-1185">Reference proteome</keyword>